<dbReference type="RefSeq" id="WP_163607756.1">
    <property type="nucleotide sequence ID" value="NZ_JAABOO010000003.1"/>
</dbReference>
<sequence length="57" mass="6006">MLKDILNLSGSKKLSKDEQKKVNGGAGPICDPFTPCPIAPPCPPGTIEVCCQCVPCY</sequence>
<evidence type="ECO:0000313" key="2">
    <source>
        <dbReference type="Proteomes" id="UP000468581"/>
    </source>
</evidence>
<proteinExistence type="predicted"/>
<comment type="caution">
    <text evidence="1">The sequence shown here is derived from an EMBL/GenBank/DDBJ whole genome shotgun (WGS) entry which is preliminary data.</text>
</comment>
<reference evidence="1 2" key="1">
    <citation type="submission" date="2020-01" db="EMBL/GenBank/DDBJ databases">
        <title>Leptobacterium flavescens.</title>
        <authorList>
            <person name="Wang G."/>
        </authorList>
    </citation>
    <scope>NUCLEOTIDE SEQUENCE [LARGE SCALE GENOMIC DNA]</scope>
    <source>
        <strain evidence="1 2">KCTC 22160</strain>
    </source>
</reference>
<evidence type="ECO:0008006" key="3">
    <source>
        <dbReference type="Google" id="ProtNLM"/>
    </source>
</evidence>
<evidence type="ECO:0000313" key="1">
    <source>
        <dbReference type="EMBL" id="NER14465.1"/>
    </source>
</evidence>
<keyword evidence="2" id="KW-1185">Reference proteome</keyword>
<name>A0A6P0UMQ0_9FLAO</name>
<dbReference type="EMBL" id="JAABOO010000003">
    <property type="protein sequence ID" value="NER14465.1"/>
    <property type="molecule type" value="Genomic_DNA"/>
</dbReference>
<organism evidence="1 2">
    <name type="scientific">Leptobacterium flavescens</name>
    <dbReference type="NCBI Taxonomy" id="472055"/>
    <lineage>
        <taxon>Bacteria</taxon>
        <taxon>Pseudomonadati</taxon>
        <taxon>Bacteroidota</taxon>
        <taxon>Flavobacteriia</taxon>
        <taxon>Flavobacteriales</taxon>
        <taxon>Flavobacteriaceae</taxon>
        <taxon>Leptobacterium</taxon>
    </lineage>
</organism>
<dbReference type="Proteomes" id="UP000468581">
    <property type="component" value="Unassembled WGS sequence"/>
</dbReference>
<gene>
    <name evidence="1" type="ORF">GWK08_13510</name>
</gene>
<dbReference type="AlphaFoldDB" id="A0A6P0UMQ0"/>
<accession>A0A6P0UMQ0</accession>
<protein>
    <recommendedName>
        <fullName evidence="3">Bacteriocin</fullName>
    </recommendedName>
</protein>